<comment type="caution">
    <text evidence="2">The sequence shown here is derived from an EMBL/GenBank/DDBJ whole genome shotgun (WGS) entry which is preliminary data.</text>
</comment>
<reference evidence="2 3" key="1">
    <citation type="submission" date="2024-09" db="EMBL/GenBank/DDBJ databases">
        <authorList>
            <person name="Sun Q."/>
            <person name="Mori K."/>
        </authorList>
    </citation>
    <scope>NUCLEOTIDE SEQUENCE [LARGE SCALE GENOMIC DNA]</scope>
    <source>
        <strain evidence="2 3">NCAIM B.02481</strain>
    </source>
</reference>
<sequence>MDREPLPLRKIIINGIINGLAFALLMAGYDYFTDEPFSFSKFIFHFVTFGFFMAISFRYKYGKKVQSKN</sequence>
<evidence type="ECO:0000256" key="1">
    <source>
        <dbReference type="SAM" id="Phobius"/>
    </source>
</evidence>
<keyword evidence="1" id="KW-1133">Transmembrane helix</keyword>
<feature type="transmembrane region" description="Helical" evidence="1">
    <location>
        <begin position="38"/>
        <end position="59"/>
    </location>
</feature>
<accession>A0ABV6Q7X4</accession>
<gene>
    <name evidence="2" type="ORF">ACFFGA_07480</name>
</gene>
<name>A0ABV6Q7X4_9FLAO</name>
<keyword evidence="3" id="KW-1185">Reference proteome</keyword>
<dbReference type="RefSeq" id="WP_386061911.1">
    <property type="nucleotide sequence ID" value="NZ_JBHLTQ010000003.1"/>
</dbReference>
<organism evidence="2 3">
    <name type="scientific">Winogradskyella pulchriflava</name>
    <dbReference type="NCBI Taxonomy" id="1110688"/>
    <lineage>
        <taxon>Bacteria</taxon>
        <taxon>Pseudomonadati</taxon>
        <taxon>Bacteroidota</taxon>
        <taxon>Flavobacteriia</taxon>
        <taxon>Flavobacteriales</taxon>
        <taxon>Flavobacteriaceae</taxon>
        <taxon>Winogradskyella</taxon>
    </lineage>
</organism>
<keyword evidence="1" id="KW-0472">Membrane</keyword>
<evidence type="ECO:0000313" key="3">
    <source>
        <dbReference type="Proteomes" id="UP001589832"/>
    </source>
</evidence>
<dbReference type="EMBL" id="JBHLTQ010000003">
    <property type="protein sequence ID" value="MFC0604389.1"/>
    <property type="molecule type" value="Genomic_DNA"/>
</dbReference>
<feature type="transmembrane region" description="Helical" evidence="1">
    <location>
        <begin position="12"/>
        <end position="32"/>
    </location>
</feature>
<evidence type="ECO:0000313" key="2">
    <source>
        <dbReference type="EMBL" id="MFC0604389.1"/>
    </source>
</evidence>
<protein>
    <submittedName>
        <fullName evidence="2">Uncharacterized protein</fullName>
    </submittedName>
</protein>
<keyword evidence="1" id="KW-0812">Transmembrane</keyword>
<proteinExistence type="predicted"/>
<dbReference type="Proteomes" id="UP001589832">
    <property type="component" value="Unassembled WGS sequence"/>
</dbReference>